<organism evidence="2 3">
    <name type="scientific">Caerostris extrusa</name>
    <name type="common">Bark spider</name>
    <name type="synonym">Caerostris bankana</name>
    <dbReference type="NCBI Taxonomy" id="172846"/>
    <lineage>
        <taxon>Eukaryota</taxon>
        <taxon>Metazoa</taxon>
        <taxon>Ecdysozoa</taxon>
        <taxon>Arthropoda</taxon>
        <taxon>Chelicerata</taxon>
        <taxon>Arachnida</taxon>
        <taxon>Araneae</taxon>
        <taxon>Araneomorphae</taxon>
        <taxon>Entelegynae</taxon>
        <taxon>Araneoidea</taxon>
        <taxon>Araneidae</taxon>
        <taxon>Caerostris</taxon>
    </lineage>
</organism>
<feature type="region of interest" description="Disordered" evidence="1">
    <location>
        <begin position="1"/>
        <end position="23"/>
    </location>
</feature>
<feature type="compositionally biased region" description="Polar residues" evidence="1">
    <location>
        <begin position="56"/>
        <end position="68"/>
    </location>
</feature>
<dbReference type="Proteomes" id="UP001054945">
    <property type="component" value="Unassembled WGS sequence"/>
</dbReference>
<sequence length="128" mass="14062">MVLGFAQLKPTIAPPTDSTHSQENQLRTHAKRSMNVTEAFMLLVNTNELLKLESPPNGSHLSNFHGQTPNPPLSAPQITGIAPSLAGGGQIRPLNDRQAPFTPLLKFESSEQWAVIKRICIERVVEFP</sequence>
<keyword evidence="3" id="KW-1185">Reference proteome</keyword>
<gene>
    <name evidence="2" type="ORF">CEXT_219991</name>
</gene>
<name>A0AAV4MHY2_CAEEX</name>
<proteinExistence type="predicted"/>
<reference evidence="2 3" key="1">
    <citation type="submission" date="2021-06" db="EMBL/GenBank/DDBJ databases">
        <title>Caerostris extrusa draft genome.</title>
        <authorList>
            <person name="Kono N."/>
            <person name="Arakawa K."/>
        </authorList>
    </citation>
    <scope>NUCLEOTIDE SEQUENCE [LARGE SCALE GENOMIC DNA]</scope>
</reference>
<feature type="region of interest" description="Disordered" evidence="1">
    <location>
        <begin position="54"/>
        <end position="93"/>
    </location>
</feature>
<protein>
    <submittedName>
        <fullName evidence="2">Uncharacterized protein</fullName>
    </submittedName>
</protein>
<dbReference type="AlphaFoldDB" id="A0AAV4MHY2"/>
<accession>A0AAV4MHY2</accession>
<dbReference type="EMBL" id="BPLR01002137">
    <property type="protein sequence ID" value="GIX70409.1"/>
    <property type="molecule type" value="Genomic_DNA"/>
</dbReference>
<evidence type="ECO:0000256" key="1">
    <source>
        <dbReference type="SAM" id="MobiDB-lite"/>
    </source>
</evidence>
<comment type="caution">
    <text evidence="2">The sequence shown here is derived from an EMBL/GenBank/DDBJ whole genome shotgun (WGS) entry which is preliminary data.</text>
</comment>
<evidence type="ECO:0000313" key="3">
    <source>
        <dbReference type="Proteomes" id="UP001054945"/>
    </source>
</evidence>
<evidence type="ECO:0000313" key="2">
    <source>
        <dbReference type="EMBL" id="GIX70409.1"/>
    </source>
</evidence>